<dbReference type="RefSeq" id="XP_013952792.1">
    <property type="nucleotide sequence ID" value="XM_014097317.1"/>
</dbReference>
<dbReference type="Proteomes" id="UP000007115">
    <property type="component" value="Unassembled WGS sequence"/>
</dbReference>
<dbReference type="VEuPathDB" id="FungiDB:TRIVIDRAFT_213946"/>
<comment type="caution">
    <text evidence="1">The sequence shown here is derived from an EMBL/GenBank/DDBJ whole genome shotgun (WGS) entry which is preliminary data.</text>
</comment>
<organism evidence="1 2">
    <name type="scientific">Hypocrea virens (strain Gv29-8 / FGSC 10586)</name>
    <name type="common">Gliocladium virens</name>
    <name type="synonym">Trichoderma virens</name>
    <dbReference type="NCBI Taxonomy" id="413071"/>
    <lineage>
        <taxon>Eukaryota</taxon>
        <taxon>Fungi</taxon>
        <taxon>Dikarya</taxon>
        <taxon>Ascomycota</taxon>
        <taxon>Pezizomycotina</taxon>
        <taxon>Sordariomycetes</taxon>
        <taxon>Hypocreomycetidae</taxon>
        <taxon>Hypocreales</taxon>
        <taxon>Hypocreaceae</taxon>
        <taxon>Trichoderma</taxon>
    </lineage>
</organism>
<evidence type="ECO:0000313" key="2">
    <source>
        <dbReference type="Proteomes" id="UP000007115"/>
    </source>
</evidence>
<dbReference type="AlphaFoldDB" id="G9N4S4"/>
<gene>
    <name evidence="1" type="ORF">TRIVIDRAFT_213946</name>
</gene>
<name>G9N4S4_HYPVG</name>
<dbReference type="EMBL" id="ABDF02000086">
    <property type="protein sequence ID" value="EHK18598.1"/>
    <property type="molecule type" value="Genomic_DNA"/>
</dbReference>
<dbReference type="InParanoid" id="G9N4S4"/>
<dbReference type="GeneID" id="25790777"/>
<proteinExistence type="predicted"/>
<accession>G9N4S4</accession>
<keyword evidence="2" id="KW-1185">Reference proteome</keyword>
<protein>
    <submittedName>
        <fullName evidence="1">Uncharacterized protein</fullName>
    </submittedName>
</protein>
<dbReference type="HOGENOM" id="CLU_2654825_0_0_1"/>
<reference evidence="1 2" key="1">
    <citation type="journal article" date="2011" name="Genome Biol.">
        <title>Comparative genome sequence analysis underscores mycoparasitism as the ancestral life style of Trichoderma.</title>
        <authorList>
            <person name="Kubicek C.P."/>
            <person name="Herrera-Estrella A."/>
            <person name="Seidl-Seiboth V."/>
            <person name="Martinez D.A."/>
            <person name="Druzhinina I.S."/>
            <person name="Thon M."/>
            <person name="Zeilinger S."/>
            <person name="Casas-Flores S."/>
            <person name="Horwitz B.A."/>
            <person name="Mukherjee P.K."/>
            <person name="Mukherjee M."/>
            <person name="Kredics L."/>
            <person name="Alcaraz L.D."/>
            <person name="Aerts A."/>
            <person name="Antal Z."/>
            <person name="Atanasova L."/>
            <person name="Cervantes-Badillo M.G."/>
            <person name="Challacombe J."/>
            <person name="Chertkov O."/>
            <person name="McCluskey K."/>
            <person name="Coulpier F."/>
            <person name="Deshpande N."/>
            <person name="von Doehren H."/>
            <person name="Ebbole D.J."/>
            <person name="Esquivel-Naranjo E.U."/>
            <person name="Fekete E."/>
            <person name="Flipphi M."/>
            <person name="Glaser F."/>
            <person name="Gomez-Rodriguez E.Y."/>
            <person name="Gruber S."/>
            <person name="Han C."/>
            <person name="Henrissat B."/>
            <person name="Hermosa R."/>
            <person name="Hernandez-Onate M."/>
            <person name="Karaffa L."/>
            <person name="Kosti I."/>
            <person name="Le Crom S."/>
            <person name="Lindquist E."/>
            <person name="Lucas S."/>
            <person name="Luebeck M."/>
            <person name="Luebeck P.S."/>
            <person name="Margeot A."/>
            <person name="Metz B."/>
            <person name="Misra M."/>
            <person name="Nevalainen H."/>
            <person name="Omann M."/>
            <person name="Packer N."/>
            <person name="Perrone G."/>
            <person name="Uresti-Rivera E.E."/>
            <person name="Salamov A."/>
            <person name="Schmoll M."/>
            <person name="Seiboth B."/>
            <person name="Shapiro H."/>
            <person name="Sukno S."/>
            <person name="Tamayo-Ramos J.A."/>
            <person name="Tisch D."/>
            <person name="Wiest A."/>
            <person name="Wilkinson H.H."/>
            <person name="Zhang M."/>
            <person name="Coutinho P.M."/>
            <person name="Kenerley C.M."/>
            <person name="Monte E."/>
            <person name="Baker S.E."/>
            <person name="Grigoriev I.V."/>
        </authorList>
    </citation>
    <scope>NUCLEOTIDE SEQUENCE [LARGE SCALE GENOMIC DNA]</scope>
    <source>
        <strain evidence="2">Gv29-8 / FGSC 10586</strain>
    </source>
</reference>
<evidence type="ECO:0000313" key="1">
    <source>
        <dbReference type="EMBL" id="EHK18598.1"/>
    </source>
</evidence>
<sequence length="76" mass="8276">MLNAKPTTNSFVLAGRSKLGSLKLQPLTHAPTSGIHAAFWVVNVRQQTKPASVENPANKQNATKCKAYTICRLLDQ</sequence>